<keyword evidence="1" id="KW-0378">Hydrolase</keyword>
<accession>A0A8J3VW29</accession>
<evidence type="ECO:0000313" key="3">
    <source>
        <dbReference type="EMBL" id="GIH20935.1"/>
    </source>
</evidence>
<dbReference type="PANTHER" id="PTHR43540">
    <property type="entry name" value="PEROXYUREIDOACRYLATE/UREIDOACRYLATE AMIDOHYDROLASE-RELATED"/>
    <property type="match status" value="1"/>
</dbReference>
<dbReference type="InterPro" id="IPR050272">
    <property type="entry name" value="Isochorismatase-like_hydrls"/>
</dbReference>
<keyword evidence="4" id="KW-1185">Reference proteome</keyword>
<dbReference type="EMBL" id="BONZ01000109">
    <property type="protein sequence ID" value="GIH20935.1"/>
    <property type="molecule type" value="Genomic_DNA"/>
</dbReference>
<reference evidence="3" key="1">
    <citation type="submission" date="2021-01" db="EMBL/GenBank/DDBJ databases">
        <title>Whole genome shotgun sequence of Rugosimonospora africana NBRC 104875.</title>
        <authorList>
            <person name="Komaki H."/>
            <person name="Tamura T."/>
        </authorList>
    </citation>
    <scope>NUCLEOTIDE SEQUENCE</scope>
    <source>
        <strain evidence="3">NBRC 104875</strain>
    </source>
</reference>
<dbReference type="Gene3D" id="3.40.50.850">
    <property type="entry name" value="Isochorismatase-like"/>
    <property type="match status" value="1"/>
</dbReference>
<dbReference type="Pfam" id="PF00857">
    <property type="entry name" value="Isochorismatase"/>
    <property type="match status" value="1"/>
</dbReference>
<protein>
    <submittedName>
        <fullName evidence="3">Peroxyureidoacrylate/ureidoacrylate amidohydrolase RutB</fullName>
    </submittedName>
</protein>
<evidence type="ECO:0000259" key="2">
    <source>
        <dbReference type="Pfam" id="PF00857"/>
    </source>
</evidence>
<name>A0A8J3VW29_9ACTN</name>
<dbReference type="InterPro" id="IPR036380">
    <property type="entry name" value="Isochorismatase-like_sf"/>
</dbReference>
<dbReference type="GO" id="GO:0016787">
    <property type="term" value="F:hydrolase activity"/>
    <property type="evidence" value="ECO:0007669"/>
    <property type="project" value="UniProtKB-KW"/>
</dbReference>
<dbReference type="RefSeq" id="WP_203924342.1">
    <property type="nucleotide sequence ID" value="NZ_BONZ01000109.1"/>
</dbReference>
<organism evidence="3 4">
    <name type="scientific">Rugosimonospora africana</name>
    <dbReference type="NCBI Taxonomy" id="556532"/>
    <lineage>
        <taxon>Bacteria</taxon>
        <taxon>Bacillati</taxon>
        <taxon>Actinomycetota</taxon>
        <taxon>Actinomycetes</taxon>
        <taxon>Micromonosporales</taxon>
        <taxon>Micromonosporaceae</taxon>
        <taxon>Rugosimonospora</taxon>
    </lineage>
</organism>
<feature type="domain" description="Isochorismatase-like" evidence="2">
    <location>
        <begin position="16"/>
        <end position="212"/>
    </location>
</feature>
<dbReference type="CDD" id="cd00431">
    <property type="entry name" value="cysteine_hydrolases"/>
    <property type="match status" value="1"/>
</dbReference>
<dbReference type="AlphaFoldDB" id="A0A8J3VW29"/>
<proteinExistence type="predicted"/>
<dbReference type="PANTHER" id="PTHR43540:SF6">
    <property type="entry name" value="ISOCHORISMATASE-LIKE DOMAIN-CONTAINING PROTEIN"/>
    <property type="match status" value="1"/>
</dbReference>
<sequence>MALPRSVADSFALAETALLLIDLQRRHMDVDGVGYHTLPPERARSVTERAGEALAVAREVGLPIVHVGTWKKPAAPWGNRNGNNPFFAWQNGKPIPGAGFVRQADLCIEGSVYAEFMPQTTPLPHEPLVLKFRYSGFYMTDLELVLRGLGIRQLFIGGVNTNNCVLHTAFDAQARDFGVVLLEDAAGSMNGPDYHQAAVRQIEASIGWVSDVSSFADLVRAKPPASAAAAAAGVGG</sequence>
<dbReference type="InterPro" id="IPR000868">
    <property type="entry name" value="Isochorismatase-like_dom"/>
</dbReference>
<comment type="caution">
    <text evidence="3">The sequence shown here is derived from an EMBL/GenBank/DDBJ whole genome shotgun (WGS) entry which is preliminary data.</text>
</comment>
<evidence type="ECO:0000313" key="4">
    <source>
        <dbReference type="Proteomes" id="UP000642748"/>
    </source>
</evidence>
<dbReference type="SUPFAM" id="SSF52499">
    <property type="entry name" value="Isochorismatase-like hydrolases"/>
    <property type="match status" value="1"/>
</dbReference>
<dbReference type="Proteomes" id="UP000642748">
    <property type="component" value="Unassembled WGS sequence"/>
</dbReference>
<gene>
    <name evidence="3" type="primary">rutB</name>
    <name evidence="3" type="ORF">Raf01_91070</name>
</gene>
<evidence type="ECO:0000256" key="1">
    <source>
        <dbReference type="ARBA" id="ARBA00022801"/>
    </source>
</evidence>